<name>A0ABR6GV06_9BURK</name>
<protein>
    <recommendedName>
        <fullName evidence="1">DUF7668 domain-containing protein</fullName>
    </recommendedName>
</protein>
<evidence type="ECO:0000313" key="3">
    <source>
        <dbReference type="Proteomes" id="UP000574369"/>
    </source>
</evidence>
<evidence type="ECO:0000313" key="2">
    <source>
        <dbReference type="EMBL" id="MBB3195947.1"/>
    </source>
</evidence>
<keyword evidence="3" id="KW-1185">Reference proteome</keyword>
<comment type="caution">
    <text evidence="2">The sequence shown here is derived from an EMBL/GenBank/DDBJ whole genome shotgun (WGS) entry which is preliminary data.</text>
</comment>
<dbReference type="Proteomes" id="UP000574369">
    <property type="component" value="Unassembled WGS sequence"/>
</dbReference>
<gene>
    <name evidence="2" type="ORF">FHS28_003357</name>
</gene>
<evidence type="ECO:0000259" key="1">
    <source>
        <dbReference type="Pfam" id="PF24705"/>
    </source>
</evidence>
<accession>A0ABR6GV06</accession>
<organism evidence="2 3">
    <name type="scientific">Roseateles terrae</name>
    <dbReference type="NCBI Taxonomy" id="431060"/>
    <lineage>
        <taxon>Bacteria</taxon>
        <taxon>Pseudomonadati</taxon>
        <taxon>Pseudomonadota</taxon>
        <taxon>Betaproteobacteria</taxon>
        <taxon>Burkholderiales</taxon>
        <taxon>Sphaerotilaceae</taxon>
        <taxon>Roseateles</taxon>
    </lineage>
</organism>
<dbReference type="Pfam" id="PF24705">
    <property type="entry name" value="DUF7668"/>
    <property type="match status" value="1"/>
</dbReference>
<proteinExistence type="predicted"/>
<dbReference type="InterPro" id="IPR056085">
    <property type="entry name" value="DUF7668"/>
</dbReference>
<sequence length="104" mass="11333">MNSAIPDCPPAIKDDGRAHPIAGAWRPMLGALVRRFALGDYGLAEAVEGVDPIAPETAQQVRDAVEDYGATLIELPEATWQTSVSQWQGDFWDMNGSAKRDKYS</sequence>
<feature type="domain" description="DUF7668" evidence="1">
    <location>
        <begin position="33"/>
        <end position="93"/>
    </location>
</feature>
<reference evidence="2 3" key="1">
    <citation type="submission" date="2020-08" db="EMBL/GenBank/DDBJ databases">
        <title>Genomic Encyclopedia of Type Strains, Phase III (KMG-III): the genomes of soil and plant-associated and newly described type strains.</title>
        <authorList>
            <person name="Whitman W."/>
        </authorList>
    </citation>
    <scope>NUCLEOTIDE SEQUENCE [LARGE SCALE GENOMIC DNA]</scope>
    <source>
        <strain evidence="2 3">CECT 7247</strain>
    </source>
</reference>
<dbReference type="EMBL" id="JACHXO010000006">
    <property type="protein sequence ID" value="MBB3195947.1"/>
    <property type="molecule type" value="Genomic_DNA"/>
</dbReference>